<feature type="region of interest" description="Disordered" evidence="1">
    <location>
        <begin position="260"/>
        <end position="315"/>
    </location>
</feature>
<organism evidence="2 3">
    <name type="scientific">Sphaceloma murrayae</name>
    <dbReference type="NCBI Taxonomy" id="2082308"/>
    <lineage>
        <taxon>Eukaryota</taxon>
        <taxon>Fungi</taxon>
        <taxon>Dikarya</taxon>
        <taxon>Ascomycota</taxon>
        <taxon>Pezizomycotina</taxon>
        <taxon>Dothideomycetes</taxon>
        <taxon>Dothideomycetidae</taxon>
        <taxon>Myriangiales</taxon>
        <taxon>Elsinoaceae</taxon>
        <taxon>Sphaceloma</taxon>
    </lineage>
</organism>
<reference evidence="2 3" key="1">
    <citation type="submission" date="2017-06" db="EMBL/GenBank/DDBJ databases">
        <title>Draft genome sequence of a variant of Elsinoe murrayae.</title>
        <authorList>
            <person name="Cheng Q."/>
        </authorList>
    </citation>
    <scope>NUCLEOTIDE SEQUENCE [LARGE SCALE GENOMIC DNA]</scope>
    <source>
        <strain evidence="2 3">CQ-2017a</strain>
    </source>
</reference>
<proteinExistence type="predicted"/>
<dbReference type="AlphaFoldDB" id="A0A2K1QU97"/>
<dbReference type="EMBL" id="NKHZ01000039">
    <property type="protein sequence ID" value="PNS18611.1"/>
    <property type="molecule type" value="Genomic_DNA"/>
</dbReference>
<protein>
    <submittedName>
        <fullName evidence="2">Splicing factor U2AF subunit</fullName>
    </submittedName>
</protein>
<dbReference type="Proteomes" id="UP000243797">
    <property type="component" value="Unassembled WGS sequence"/>
</dbReference>
<feature type="compositionally biased region" description="Acidic residues" evidence="1">
    <location>
        <begin position="304"/>
        <end position="315"/>
    </location>
</feature>
<sequence length="315" mass="35719">MTPFPPNAATLERHHDVTVPYTISRKTSFLDLPIEIRYMVYHYVIGPLNSATALTDPRPLINDQPQSSPLDPSHWLNEVDLSTFRPAPLLLSSPIIKSEMMLLLNSATLSIRGPNRTSIAHGIRTPGSRAVPSDPLSQAICPAARSFFAAPTNTEVHYLVTTDPFPIRIKLRSTAARVKVVELDRRWITTGPVYDFVRGFCRDYLQKPLQRSIRRRQGQGFAYPEMKLMVEQMQKFLPLHREAVRGRMREMGERLKARCVADTEMRDASEENGRLNHDGRTDGQEGNEGMEHDNPSDQEHDNLSDQDSDVIDEVH</sequence>
<keyword evidence="3" id="KW-1185">Reference proteome</keyword>
<evidence type="ECO:0000313" key="3">
    <source>
        <dbReference type="Proteomes" id="UP000243797"/>
    </source>
</evidence>
<gene>
    <name evidence="2" type="ORF">CAC42_5150</name>
</gene>
<evidence type="ECO:0000256" key="1">
    <source>
        <dbReference type="SAM" id="MobiDB-lite"/>
    </source>
</evidence>
<evidence type="ECO:0000313" key="2">
    <source>
        <dbReference type="EMBL" id="PNS18611.1"/>
    </source>
</evidence>
<comment type="caution">
    <text evidence="2">The sequence shown here is derived from an EMBL/GenBank/DDBJ whole genome shotgun (WGS) entry which is preliminary data.</text>
</comment>
<name>A0A2K1QU97_9PEZI</name>
<dbReference type="InParanoid" id="A0A2K1QU97"/>
<accession>A0A2K1QU97</accession>
<feature type="compositionally biased region" description="Basic and acidic residues" evidence="1">
    <location>
        <begin position="260"/>
        <end position="303"/>
    </location>
</feature>